<dbReference type="EMBL" id="JARBHB010000011">
    <property type="protein sequence ID" value="KAJ8872133.1"/>
    <property type="molecule type" value="Genomic_DNA"/>
</dbReference>
<evidence type="ECO:0000313" key="1">
    <source>
        <dbReference type="EMBL" id="KAJ8872133.1"/>
    </source>
</evidence>
<dbReference type="Gene3D" id="1.10.2080.10">
    <property type="entry name" value="Insect odorant-binding protein A10/Ejaculatory bulb-specific protein 3"/>
    <property type="match status" value="2"/>
</dbReference>
<evidence type="ECO:0000313" key="2">
    <source>
        <dbReference type="Proteomes" id="UP001159363"/>
    </source>
</evidence>
<gene>
    <name evidence="1" type="ORF">PR048_025735</name>
</gene>
<protein>
    <submittedName>
        <fullName evidence="1">Uncharacterized protein</fullName>
    </submittedName>
</protein>
<dbReference type="Proteomes" id="UP001159363">
    <property type="component" value="Chromosome 10"/>
</dbReference>
<name>A0ABQ9GJC7_9NEOP</name>
<dbReference type="PANTHER" id="PTHR11257">
    <property type="entry name" value="CHEMOSENSORY PROTEIN-RELATED"/>
    <property type="match status" value="1"/>
</dbReference>
<accession>A0ABQ9GJC7</accession>
<reference evidence="1 2" key="1">
    <citation type="submission" date="2023-02" db="EMBL/GenBank/DDBJ databases">
        <title>LHISI_Scaffold_Assembly.</title>
        <authorList>
            <person name="Stuart O.P."/>
            <person name="Cleave R."/>
            <person name="Magrath M.J.L."/>
            <person name="Mikheyev A.S."/>
        </authorList>
    </citation>
    <scope>NUCLEOTIDE SEQUENCE [LARGE SCALE GENOMIC DNA]</scope>
    <source>
        <strain evidence="1">Daus_M_001</strain>
        <tissue evidence="1">Leg muscle</tissue>
    </source>
</reference>
<organism evidence="1 2">
    <name type="scientific">Dryococelus australis</name>
    <dbReference type="NCBI Taxonomy" id="614101"/>
    <lineage>
        <taxon>Eukaryota</taxon>
        <taxon>Metazoa</taxon>
        <taxon>Ecdysozoa</taxon>
        <taxon>Arthropoda</taxon>
        <taxon>Hexapoda</taxon>
        <taxon>Insecta</taxon>
        <taxon>Pterygota</taxon>
        <taxon>Neoptera</taxon>
        <taxon>Polyneoptera</taxon>
        <taxon>Phasmatodea</taxon>
        <taxon>Verophasmatodea</taxon>
        <taxon>Anareolatae</taxon>
        <taxon>Phasmatidae</taxon>
        <taxon>Eurycanthinae</taxon>
        <taxon>Dryococelus</taxon>
    </lineage>
</organism>
<comment type="caution">
    <text evidence="1">The sequence shown here is derived from an EMBL/GenBank/DDBJ whole genome shotgun (WGS) entry which is preliminary data.</text>
</comment>
<dbReference type="InterPro" id="IPR036682">
    <property type="entry name" value="OS_D_A10/PebIII_sf"/>
</dbReference>
<dbReference type="Pfam" id="PF03392">
    <property type="entry name" value="OS-D"/>
    <property type="match status" value="2"/>
</dbReference>
<dbReference type="PANTHER" id="PTHR11257:SF13">
    <property type="entry name" value="GEO07322P1"/>
    <property type="match status" value="1"/>
</dbReference>
<sequence>MRSRVLDAIGNSETTATTRACVFVVLLRLEMKHLLVVSLLPCVLLVQAARTRREDKYTTQYDNVDIDAILNNERILKNYVNCLLYTGPCTPDGKLVRAGCLLARRHGEPGSIPGWVTTRFSHAGIAQDDAAGRRVFSGISRFPLHFIPAQLHTHLNHPHWLSTSLLKAAQISSLGKRVFSVTSLACRRCSTLISLHPHRLSKPGGTILSTRLHEKMLNDMYFINKDSVIFTCHCNSADRTCAAGFRVNIKYPVLQQLHSVCPTGIGEGVLTAAMDQVPIIPDTGSVDSPEYCAVKSHQVLNTVLSNHITVLNTVLPNRITVLNTVLSNHITVLNTVLSNHITVLNTVLSNHIIVLNTVLPNRMRVFFFSENILEALETGCTKCSKTQMEKVEQFVKFLKDNKPEYYKSILERYDPDGEYVKKFGDALHMD</sequence>
<dbReference type="SUPFAM" id="SSF100910">
    <property type="entry name" value="Chemosensory protein Csp2"/>
    <property type="match status" value="2"/>
</dbReference>
<dbReference type="InterPro" id="IPR005055">
    <property type="entry name" value="A10/PebIII"/>
</dbReference>
<proteinExistence type="predicted"/>
<keyword evidence="2" id="KW-1185">Reference proteome</keyword>